<comment type="caution">
    <text evidence="10">The sequence shown here is derived from an EMBL/GenBank/DDBJ whole genome shotgun (WGS) entry which is preliminary data.</text>
</comment>
<dbReference type="GO" id="GO:0009423">
    <property type="term" value="P:chorismate biosynthetic process"/>
    <property type="evidence" value="ECO:0007669"/>
    <property type="project" value="UniProtKB-UniRule"/>
</dbReference>
<sequence length="429" mass="45105">MPLVVSRARRLRGVVHAPPDKSISHRAVILASLAAGRSRISNYLDGDDNALTLEALSQLGVAFTRDEGEIIVEGVGAAGLAEAHEVLRTGRSAATMRFVAGLVAPEPHLTILSGVARTNERPMARIIDPLRAMGATVLGANGGTTPPLAVLGGSLRGVDWSLDIASAEAKTSIMLAALRAEGPTTVRTPLPCRDHTERLVQAMGVDVGRTDPTVVTLPGDRRDLLPLDFRVPGEMSVAVYWLVAGSVHPDADITITDVCMNPTRIGVLEALTSMGADISVVNETDGIEPVATLRVRSAQLHGTTITPDLVPRMIDEFPGFILAACLADGPTVIQGAEDLRNKKSNRLETVAQEYRKLGATIDVTSDGMTVAGGARLRGATTDSHGDHRLGNSLATAGLLAEGETVIENDGVIAATSYPAFIENLRRLAS</sequence>
<evidence type="ECO:0000256" key="8">
    <source>
        <dbReference type="HAMAP-Rule" id="MF_00210"/>
    </source>
</evidence>
<protein>
    <recommendedName>
        <fullName evidence="8">3-phosphoshikimate 1-carboxyvinyltransferase</fullName>
        <ecNumber evidence="8">2.5.1.19</ecNumber>
    </recommendedName>
    <alternativeName>
        <fullName evidence="8">5-enolpyruvylshikimate-3-phosphate synthase</fullName>
        <shortName evidence="8">EPSP synthase</shortName>
        <shortName evidence="8">EPSPS</shortName>
    </alternativeName>
</protein>
<evidence type="ECO:0000256" key="2">
    <source>
        <dbReference type="ARBA" id="ARBA00009948"/>
    </source>
</evidence>
<keyword evidence="5 8" id="KW-0808">Transferase</keyword>
<dbReference type="Gene3D" id="3.65.10.10">
    <property type="entry name" value="Enolpyruvate transferase domain"/>
    <property type="match status" value="2"/>
</dbReference>
<dbReference type="InterPro" id="IPR006264">
    <property type="entry name" value="EPSP_synthase"/>
</dbReference>
<comment type="function">
    <text evidence="8">Catalyzes the transfer of the enolpyruvyl moiety of phosphoenolpyruvate (PEP) to the 5-hydroxyl of shikimate-3-phosphate (S3P) to produce enolpyruvyl shikimate-3-phosphate and inorganic phosphate.</text>
</comment>
<feature type="binding site" evidence="8">
    <location>
        <position position="315"/>
    </location>
    <ligand>
        <name>3-phosphoshikimate</name>
        <dbReference type="ChEBI" id="CHEBI:145989"/>
    </ligand>
</feature>
<feature type="binding site" evidence="8">
    <location>
        <position position="21"/>
    </location>
    <ligand>
        <name>3-phosphoshikimate</name>
        <dbReference type="ChEBI" id="CHEBI:145989"/>
    </ligand>
</feature>
<evidence type="ECO:0000256" key="5">
    <source>
        <dbReference type="ARBA" id="ARBA00022679"/>
    </source>
</evidence>
<evidence type="ECO:0000256" key="7">
    <source>
        <dbReference type="ARBA" id="ARBA00044633"/>
    </source>
</evidence>
<reference evidence="10 11" key="1">
    <citation type="journal article" date="2014" name="Int. J. Syst. Evol. Microbiol.">
        <title>Nocardioides zeae sp. nov., isolated from the stem of Zea mays.</title>
        <authorList>
            <person name="Glaeser S.P."/>
            <person name="McInroy J.A."/>
            <person name="Busse H.J."/>
            <person name="Kampfer P."/>
        </authorList>
    </citation>
    <scope>NUCLEOTIDE SEQUENCE [LARGE SCALE GENOMIC DNA]</scope>
    <source>
        <strain evidence="10 11">JCM 30728</strain>
    </source>
</reference>
<dbReference type="SUPFAM" id="SSF55205">
    <property type="entry name" value="EPT/RTPC-like"/>
    <property type="match status" value="1"/>
</dbReference>
<feature type="binding site" evidence="8">
    <location>
        <position position="388"/>
    </location>
    <ligand>
        <name>phosphoenolpyruvate</name>
        <dbReference type="ChEBI" id="CHEBI:58702"/>
    </ligand>
</feature>
<keyword evidence="3 8" id="KW-0963">Cytoplasm</keyword>
<dbReference type="AlphaFoldDB" id="A0A6P0HLG5"/>
<feature type="active site" description="Proton acceptor" evidence="8">
    <location>
        <position position="315"/>
    </location>
</feature>
<dbReference type="InterPro" id="IPR036968">
    <property type="entry name" value="Enolpyruvate_Tfrase_sf"/>
</dbReference>
<evidence type="ECO:0000256" key="6">
    <source>
        <dbReference type="ARBA" id="ARBA00023141"/>
    </source>
</evidence>
<evidence type="ECO:0000256" key="4">
    <source>
        <dbReference type="ARBA" id="ARBA00022605"/>
    </source>
</evidence>
<feature type="domain" description="Enolpyruvate transferase" evidence="9">
    <location>
        <begin position="8"/>
        <end position="424"/>
    </location>
</feature>
<evidence type="ECO:0000259" key="9">
    <source>
        <dbReference type="Pfam" id="PF00275"/>
    </source>
</evidence>
<keyword evidence="11" id="KW-1185">Reference proteome</keyword>
<evidence type="ECO:0000256" key="1">
    <source>
        <dbReference type="ARBA" id="ARBA00004811"/>
    </source>
</evidence>
<keyword evidence="4 8" id="KW-0028">Amino-acid biosynthesis</keyword>
<dbReference type="GO" id="GO:0009073">
    <property type="term" value="P:aromatic amino acid family biosynthetic process"/>
    <property type="evidence" value="ECO:0007669"/>
    <property type="project" value="UniProtKB-KW"/>
</dbReference>
<comment type="similarity">
    <text evidence="2 8">Belongs to the EPSP synthase family.</text>
</comment>
<evidence type="ECO:0000256" key="3">
    <source>
        <dbReference type="ARBA" id="ARBA00022490"/>
    </source>
</evidence>
<comment type="subcellular location">
    <subcellularLocation>
        <location evidence="8">Cytoplasm</location>
    </subcellularLocation>
</comment>
<evidence type="ECO:0000313" key="10">
    <source>
        <dbReference type="EMBL" id="NEN79549.1"/>
    </source>
</evidence>
<dbReference type="GO" id="GO:0003866">
    <property type="term" value="F:3-phosphoshikimate 1-carboxyvinyltransferase activity"/>
    <property type="evidence" value="ECO:0007669"/>
    <property type="project" value="UniProtKB-UniRule"/>
</dbReference>
<feature type="binding site" evidence="8">
    <location>
        <position position="121"/>
    </location>
    <ligand>
        <name>phosphoenolpyruvate</name>
        <dbReference type="ChEBI" id="CHEBI:58702"/>
    </ligand>
</feature>
<dbReference type="NCBIfam" id="TIGR01356">
    <property type="entry name" value="aroA"/>
    <property type="match status" value="1"/>
</dbReference>
<dbReference type="InterPro" id="IPR013792">
    <property type="entry name" value="RNA3'P_cycl/enolpyr_Trfase_a/b"/>
</dbReference>
<feature type="binding site" evidence="8">
    <location>
        <position position="346"/>
    </location>
    <ligand>
        <name>phosphoenolpyruvate</name>
        <dbReference type="ChEBI" id="CHEBI:58702"/>
    </ligand>
</feature>
<accession>A0A6P0HLG5</accession>
<comment type="pathway">
    <text evidence="1 8">Metabolic intermediate biosynthesis; chorismate biosynthesis; chorismate from D-erythrose 4-phosphate and phosphoenolpyruvate: step 6/7.</text>
</comment>
<dbReference type="UniPathway" id="UPA00053">
    <property type="reaction ID" value="UER00089"/>
</dbReference>
<organism evidence="10 11">
    <name type="scientific">Nocardioides zeae</name>
    <dbReference type="NCBI Taxonomy" id="1457234"/>
    <lineage>
        <taxon>Bacteria</taxon>
        <taxon>Bacillati</taxon>
        <taxon>Actinomycetota</taxon>
        <taxon>Actinomycetes</taxon>
        <taxon>Propionibacteriales</taxon>
        <taxon>Nocardioidaceae</taxon>
        <taxon>Nocardioides</taxon>
    </lineage>
</organism>
<dbReference type="EC" id="2.5.1.19" evidence="8"/>
<comment type="catalytic activity">
    <reaction evidence="7">
        <text>3-phosphoshikimate + phosphoenolpyruvate = 5-O-(1-carboxyvinyl)-3-phosphoshikimate + phosphate</text>
        <dbReference type="Rhea" id="RHEA:21256"/>
        <dbReference type="ChEBI" id="CHEBI:43474"/>
        <dbReference type="ChEBI" id="CHEBI:57701"/>
        <dbReference type="ChEBI" id="CHEBI:58702"/>
        <dbReference type="ChEBI" id="CHEBI:145989"/>
        <dbReference type="EC" id="2.5.1.19"/>
    </reaction>
    <physiologicalReaction direction="left-to-right" evidence="7">
        <dbReference type="Rhea" id="RHEA:21257"/>
    </physiologicalReaction>
</comment>
<feature type="binding site" evidence="8">
    <location>
        <position position="26"/>
    </location>
    <ligand>
        <name>3-phosphoshikimate</name>
        <dbReference type="ChEBI" id="CHEBI:145989"/>
    </ligand>
</feature>
<dbReference type="Pfam" id="PF00275">
    <property type="entry name" value="EPSP_synthase"/>
    <property type="match status" value="1"/>
</dbReference>
<feature type="binding site" evidence="8">
    <location>
        <position position="166"/>
    </location>
    <ligand>
        <name>3-phosphoshikimate</name>
        <dbReference type="ChEBI" id="CHEBI:145989"/>
    </ligand>
</feature>
<dbReference type="HAMAP" id="MF_00210">
    <property type="entry name" value="EPSP_synth"/>
    <property type="match status" value="1"/>
</dbReference>
<dbReference type="EMBL" id="JAAGXA010000010">
    <property type="protein sequence ID" value="NEN79549.1"/>
    <property type="molecule type" value="Genomic_DNA"/>
</dbReference>
<evidence type="ECO:0000313" key="11">
    <source>
        <dbReference type="Proteomes" id="UP000468687"/>
    </source>
</evidence>
<dbReference type="PIRSF" id="PIRSF000505">
    <property type="entry name" value="EPSPS"/>
    <property type="match status" value="1"/>
</dbReference>
<gene>
    <name evidence="8 10" type="primary">aroA</name>
    <name evidence="10" type="ORF">G3T38_14815</name>
</gene>
<comment type="caution">
    <text evidence="8">Lacks conserved residue(s) required for the propagation of feature annotation.</text>
</comment>
<dbReference type="Proteomes" id="UP000468687">
    <property type="component" value="Unassembled WGS sequence"/>
</dbReference>
<dbReference type="PANTHER" id="PTHR21090">
    <property type="entry name" value="AROM/DEHYDROQUINATE SYNTHASE"/>
    <property type="match status" value="1"/>
</dbReference>
<name>A0A6P0HLG5_9ACTN</name>
<feature type="binding site" evidence="8">
    <location>
        <position position="22"/>
    </location>
    <ligand>
        <name>3-phosphoshikimate</name>
        <dbReference type="ChEBI" id="CHEBI:145989"/>
    </ligand>
</feature>
<comment type="subunit">
    <text evidence="8">Monomer.</text>
</comment>
<feature type="binding site" evidence="8">
    <location>
        <position position="21"/>
    </location>
    <ligand>
        <name>phosphoenolpyruvate</name>
        <dbReference type="ChEBI" id="CHEBI:58702"/>
    </ligand>
</feature>
<dbReference type="RefSeq" id="WP_163773097.1">
    <property type="nucleotide sequence ID" value="NZ_JAAGXA010000010.1"/>
</dbReference>
<dbReference type="GO" id="GO:0008652">
    <property type="term" value="P:amino acid biosynthetic process"/>
    <property type="evidence" value="ECO:0007669"/>
    <property type="project" value="UniProtKB-KW"/>
</dbReference>
<dbReference type="CDD" id="cd01556">
    <property type="entry name" value="EPSP_synthase"/>
    <property type="match status" value="1"/>
</dbReference>
<dbReference type="FunFam" id="3.65.10.10:FF:000005">
    <property type="entry name" value="3-phosphoshikimate 1-carboxyvinyltransferase"/>
    <property type="match status" value="1"/>
</dbReference>
<feature type="binding site" evidence="8">
    <location>
        <position position="342"/>
    </location>
    <ligand>
        <name>3-phosphoshikimate</name>
        <dbReference type="ChEBI" id="CHEBI:145989"/>
    </ligand>
</feature>
<dbReference type="GO" id="GO:0005737">
    <property type="term" value="C:cytoplasm"/>
    <property type="evidence" value="ECO:0007669"/>
    <property type="project" value="UniProtKB-SubCell"/>
</dbReference>
<dbReference type="InterPro" id="IPR001986">
    <property type="entry name" value="Enolpyruvate_Tfrase_dom"/>
</dbReference>
<keyword evidence="6 8" id="KW-0057">Aromatic amino acid biosynthesis</keyword>
<proteinExistence type="inferred from homology"/>
<dbReference type="PANTHER" id="PTHR21090:SF5">
    <property type="entry name" value="PENTAFUNCTIONAL AROM POLYPEPTIDE"/>
    <property type="match status" value="1"/>
</dbReference>